<dbReference type="InterPro" id="IPR002528">
    <property type="entry name" value="MATE_fam"/>
</dbReference>
<evidence type="ECO:0000256" key="7">
    <source>
        <dbReference type="ARBA" id="ARBA00022475"/>
    </source>
</evidence>
<evidence type="ECO:0000313" key="14">
    <source>
        <dbReference type="EMBL" id="GAA0717810.1"/>
    </source>
</evidence>
<dbReference type="CDD" id="cd13138">
    <property type="entry name" value="MATE_yoeA_like"/>
    <property type="match status" value="1"/>
</dbReference>
<dbReference type="PANTHER" id="PTHR43298:SF2">
    <property type="entry name" value="FMN_FAD EXPORTER YEEO-RELATED"/>
    <property type="match status" value="1"/>
</dbReference>
<evidence type="ECO:0000256" key="2">
    <source>
        <dbReference type="ARBA" id="ARBA00004651"/>
    </source>
</evidence>
<feature type="transmembrane region" description="Helical" evidence="13">
    <location>
        <begin position="386"/>
        <end position="408"/>
    </location>
</feature>
<comment type="function">
    <text evidence="1">Multidrug efflux pump.</text>
</comment>
<comment type="similarity">
    <text evidence="3">Belongs to the multi antimicrobial extrusion (MATE) (TC 2.A.66.1) family.</text>
</comment>
<keyword evidence="6" id="KW-0050">Antiport</keyword>
<evidence type="ECO:0000256" key="12">
    <source>
        <dbReference type="ARBA" id="ARBA00031636"/>
    </source>
</evidence>
<dbReference type="PANTHER" id="PTHR43298">
    <property type="entry name" value="MULTIDRUG RESISTANCE PROTEIN NORM-RELATED"/>
    <property type="match status" value="1"/>
</dbReference>
<reference evidence="14 15" key="1">
    <citation type="journal article" date="2019" name="Int. J. Syst. Evol. Microbiol.">
        <title>The Global Catalogue of Microorganisms (GCM) 10K type strain sequencing project: providing services to taxonomists for standard genome sequencing and annotation.</title>
        <authorList>
            <consortium name="The Broad Institute Genomics Platform"/>
            <consortium name="The Broad Institute Genome Sequencing Center for Infectious Disease"/>
            <person name="Wu L."/>
            <person name="Ma J."/>
        </authorList>
    </citation>
    <scope>NUCLEOTIDE SEQUENCE [LARGE SCALE GENOMIC DNA]</scope>
    <source>
        <strain evidence="14 15">JCM 1405</strain>
    </source>
</reference>
<dbReference type="InterPro" id="IPR050222">
    <property type="entry name" value="MATE_MdtK"/>
</dbReference>
<keyword evidence="5" id="KW-0813">Transport</keyword>
<keyword evidence="15" id="KW-1185">Reference proteome</keyword>
<feature type="transmembrane region" description="Helical" evidence="13">
    <location>
        <begin position="189"/>
        <end position="214"/>
    </location>
</feature>
<keyword evidence="7" id="KW-1003">Cell membrane</keyword>
<keyword evidence="9 13" id="KW-1133">Transmembrane helix</keyword>
<comment type="subcellular location">
    <subcellularLocation>
        <location evidence="2">Cell membrane</location>
        <topology evidence="2">Multi-pass membrane protein</topology>
    </subcellularLocation>
</comment>
<evidence type="ECO:0000256" key="10">
    <source>
        <dbReference type="ARBA" id="ARBA00023065"/>
    </source>
</evidence>
<keyword evidence="11 13" id="KW-0472">Membrane</keyword>
<feature type="transmembrane region" description="Helical" evidence="13">
    <location>
        <begin position="414"/>
        <end position="431"/>
    </location>
</feature>
<evidence type="ECO:0000256" key="3">
    <source>
        <dbReference type="ARBA" id="ARBA00010199"/>
    </source>
</evidence>
<dbReference type="Pfam" id="PF01554">
    <property type="entry name" value="MatE"/>
    <property type="match status" value="2"/>
</dbReference>
<dbReference type="InterPro" id="IPR048279">
    <property type="entry name" value="MdtK-like"/>
</dbReference>
<protein>
    <recommendedName>
        <fullName evidence="4">Probable multidrug resistance protein NorM</fullName>
    </recommendedName>
    <alternativeName>
        <fullName evidence="12">Multidrug-efflux transporter</fullName>
    </alternativeName>
</protein>
<feature type="transmembrane region" description="Helical" evidence="13">
    <location>
        <begin position="133"/>
        <end position="151"/>
    </location>
</feature>
<feature type="transmembrane region" description="Helical" evidence="13">
    <location>
        <begin position="349"/>
        <end position="374"/>
    </location>
</feature>
<comment type="caution">
    <text evidence="14">The sequence shown here is derived from an EMBL/GenBank/DDBJ whole genome shotgun (WGS) entry which is preliminary data.</text>
</comment>
<accession>A0ABN1IN37</accession>
<dbReference type="Proteomes" id="UP001500339">
    <property type="component" value="Unassembled WGS sequence"/>
</dbReference>
<evidence type="ECO:0000256" key="4">
    <source>
        <dbReference type="ARBA" id="ARBA00020268"/>
    </source>
</evidence>
<evidence type="ECO:0000256" key="8">
    <source>
        <dbReference type="ARBA" id="ARBA00022692"/>
    </source>
</evidence>
<dbReference type="PIRSF" id="PIRSF006603">
    <property type="entry name" value="DinF"/>
    <property type="match status" value="1"/>
</dbReference>
<organism evidence="14 15">
    <name type="scientific">Clostridium malenominatum</name>
    <dbReference type="NCBI Taxonomy" id="1539"/>
    <lineage>
        <taxon>Bacteria</taxon>
        <taxon>Bacillati</taxon>
        <taxon>Bacillota</taxon>
        <taxon>Clostridia</taxon>
        <taxon>Eubacteriales</taxon>
        <taxon>Clostridiaceae</taxon>
        <taxon>Clostridium</taxon>
    </lineage>
</organism>
<keyword evidence="10" id="KW-0406">Ion transport</keyword>
<evidence type="ECO:0000256" key="11">
    <source>
        <dbReference type="ARBA" id="ARBA00023136"/>
    </source>
</evidence>
<evidence type="ECO:0000313" key="15">
    <source>
        <dbReference type="Proteomes" id="UP001500339"/>
    </source>
</evidence>
<evidence type="ECO:0000256" key="13">
    <source>
        <dbReference type="SAM" id="Phobius"/>
    </source>
</evidence>
<feature type="transmembrane region" description="Helical" evidence="13">
    <location>
        <begin position="163"/>
        <end position="183"/>
    </location>
</feature>
<evidence type="ECO:0000256" key="1">
    <source>
        <dbReference type="ARBA" id="ARBA00003408"/>
    </source>
</evidence>
<feature type="transmembrane region" description="Helical" evidence="13">
    <location>
        <begin position="12"/>
        <end position="31"/>
    </location>
</feature>
<sequence>MKGDMTRGNTSKLLVSFAVPMMLGNIFQQLYNTADSIIVGRFVGKEALAAVGVANPIMSLVIFFIVGICMGALVLMAQFFGADEKEKLKREVSTALVAGTIFTLFLSVMSIMLSKRVLILTGTPNNIIKDADIYLKIVFGGLIFSFIYNFYSSALRATGNSRTPVNFLVISAIINVVLDLIFIRVFHWGVAGAAIATVVAQAISAILCILYVYLKVPILHIERKELVVDKELLKTTINYSWVSAMQQTCLYIGKILVQGVVNSFGTDAIAAFSAVTRIEAFAIAPAGSIADAVTTYTAQNNGAGKKDRLKEGYRQGSIISATYSIFITSIIFFGGNLIMQFFVPETEVGVISIGVEYLKIMGLFYMLSALCNIFQGFFRGVGKPRITLIATLISISFRVIISYVLAPYFGMTSVAYGVIAGWMSMLCYEMIQFRSYLRKNMM</sequence>
<name>A0ABN1IN37_9CLOT</name>
<feature type="transmembrane region" description="Helical" evidence="13">
    <location>
        <begin position="318"/>
        <end position="343"/>
    </location>
</feature>
<dbReference type="EMBL" id="BAAACF010000001">
    <property type="protein sequence ID" value="GAA0717810.1"/>
    <property type="molecule type" value="Genomic_DNA"/>
</dbReference>
<evidence type="ECO:0000256" key="9">
    <source>
        <dbReference type="ARBA" id="ARBA00022989"/>
    </source>
</evidence>
<evidence type="ECO:0000256" key="5">
    <source>
        <dbReference type="ARBA" id="ARBA00022448"/>
    </source>
</evidence>
<feature type="transmembrane region" description="Helical" evidence="13">
    <location>
        <begin position="92"/>
        <end position="113"/>
    </location>
</feature>
<proteinExistence type="inferred from homology"/>
<gene>
    <name evidence="14" type="ORF">GCM10008905_03770</name>
</gene>
<dbReference type="NCBIfam" id="TIGR00797">
    <property type="entry name" value="matE"/>
    <property type="match status" value="1"/>
</dbReference>
<evidence type="ECO:0000256" key="6">
    <source>
        <dbReference type="ARBA" id="ARBA00022449"/>
    </source>
</evidence>
<keyword evidence="8 13" id="KW-0812">Transmembrane</keyword>
<feature type="transmembrane region" description="Helical" evidence="13">
    <location>
        <begin position="57"/>
        <end position="80"/>
    </location>
</feature>
<dbReference type="RefSeq" id="WP_343765918.1">
    <property type="nucleotide sequence ID" value="NZ_BAAACF010000001.1"/>
</dbReference>